<dbReference type="Pfam" id="PF01370">
    <property type="entry name" value="Epimerase"/>
    <property type="match status" value="1"/>
</dbReference>
<keyword evidence="3" id="KW-1185">Reference proteome</keyword>
<dbReference type="Gene3D" id="3.40.50.720">
    <property type="entry name" value="NAD(P)-binding Rossmann-like Domain"/>
    <property type="match status" value="1"/>
</dbReference>
<dbReference type="GO" id="GO:0003978">
    <property type="term" value="F:UDP-glucose 4-epimerase activity"/>
    <property type="evidence" value="ECO:0007669"/>
    <property type="project" value="UniProtKB-EC"/>
</dbReference>
<dbReference type="PANTHER" id="PTHR43245:SF58">
    <property type="entry name" value="BLL5923 PROTEIN"/>
    <property type="match status" value="1"/>
</dbReference>
<dbReference type="InterPro" id="IPR036291">
    <property type="entry name" value="NAD(P)-bd_dom_sf"/>
</dbReference>
<protein>
    <submittedName>
        <fullName evidence="2">UDP-glucose 4-epimerase</fullName>
        <ecNumber evidence="2">5.1.3.2</ecNumber>
    </submittedName>
</protein>
<keyword evidence="2" id="KW-0413">Isomerase</keyword>
<dbReference type="Proteomes" id="UP000565286">
    <property type="component" value="Unassembled WGS sequence"/>
</dbReference>
<dbReference type="PANTHER" id="PTHR43245">
    <property type="entry name" value="BIFUNCTIONAL POLYMYXIN RESISTANCE PROTEIN ARNA"/>
    <property type="match status" value="1"/>
</dbReference>
<dbReference type="RefSeq" id="WP_183893699.1">
    <property type="nucleotide sequence ID" value="NZ_JACIDV010000001.1"/>
</dbReference>
<reference evidence="2 3" key="1">
    <citation type="submission" date="2020-08" db="EMBL/GenBank/DDBJ databases">
        <title>Genomic Encyclopedia of Type Strains, Phase IV (KMG-IV): sequencing the most valuable type-strain genomes for metagenomic binning, comparative biology and taxonomic classification.</title>
        <authorList>
            <person name="Goeker M."/>
        </authorList>
    </citation>
    <scope>NUCLEOTIDE SEQUENCE [LARGE SCALE GENOMIC DNA]</scope>
    <source>
        <strain evidence="2 3">DSM 26438</strain>
    </source>
</reference>
<name>A0A7W6C4C3_9HYPH</name>
<evidence type="ECO:0000313" key="2">
    <source>
        <dbReference type="EMBL" id="MBB3944591.1"/>
    </source>
</evidence>
<evidence type="ECO:0000259" key="1">
    <source>
        <dbReference type="Pfam" id="PF01370"/>
    </source>
</evidence>
<gene>
    <name evidence="2" type="ORF">GGQ73_000514</name>
</gene>
<dbReference type="InterPro" id="IPR001509">
    <property type="entry name" value="Epimerase_deHydtase"/>
</dbReference>
<dbReference type="InterPro" id="IPR050177">
    <property type="entry name" value="Lipid_A_modif_metabolic_enz"/>
</dbReference>
<dbReference type="SUPFAM" id="SSF51735">
    <property type="entry name" value="NAD(P)-binding Rossmann-fold domains"/>
    <property type="match status" value="1"/>
</dbReference>
<feature type="domain" description="NAD-dependent epimerase/dehydratase" evidence="1">
    <location>
        <begin position="3"/>
        <end position="216"/>
    </location>
</feature>
<dbReference type="EMBL" id="JACIDV010000001">
    <property type="protein sequence ID" value="MBB3944591.1"/>
    <property type="molecule type" value="Genomic_DNA"/>
</dbReference>
<accession>A0A7W6C4C3</accession>
<dbReference type="EC" id="5.1.3.2" evidence="2"/>
<organism evidence="2 3">
    <name type="scientific">Rhizobium skierniewicense</name>
    <dbReference type="NCBI Taxonomy" id="984260"/>
    <lineage>
        <taxon>Bacteria</taxon>
        <taxon>Pseudomonadati</taxon>
        <taxon>Pseudomonadota</taxon>
        <taxon>Alphaproteobacteria</taxon>
        <taxon>Hyphomicrobiales</taxon>
        <taxon>Rhizobiaceae</taxon>
        <taxon>Rhizobium/Agrobacterium group</taxon>
        <taxon>Rhizobium</taxon>
    </lineage>
</organism>
<evidence type="ECO:0000313" key="3">
    <source>
        <dbReference type="Proteomes" id="UP000565286"/>
    </source>
</evidence>
<dbReference type="AlphaFoldDB" id="A0A7W6C4C3"/>
<comment type="caution">
    <text evidence="2">The sequence shown here is derived from an EMBL/GenBank/DDBJ whole genome shotgun (WGS) entry which is preliminary data.</text>
</comment>
<sequence length="303" mass="32446">MFLVTGATGFVGTSVVNTLRQRDLPFRAASRSAREDFIGVGDIGASTDWQTALSGVDTVIHLAAHNQDIMAGDQGSDDKMRSVNVDGTVRLAQQSVECGVRRFVFISTIKVNGERSEPGRPFTAHDRPAPETAYGRSKLEAENRLMDIATASGMELVIVRPPLVYGKAAKGSFKALVKLVKSGLPLPLRSVRNHRSVIHVDNLADLIITAAMSPSAHGHILMAADGAALSTADFVRKIAAASGRRAVLLPVPASVLQTIGRVAGKTDMVARLIDSLEADITETENRLSWKPPFSTDEGLRRSV</sequence>
<proteinExistence type="predicted"/>